<name>A0ACC2Q4D4_9NEOP</name>
<organism evidence="1 2">
    <name type="scientific">Mythimna loreyi</name>
    <dbReference type="NCBI Taxonomy" id="667449"/>
    <lineage>
        <taxon>Eukaryota</taxon>
        <taxon>Metazoa</taxon>
        <taxon>Ecdysozoa</taxon>
        <taxon>Arthropoda</taxon>
        <taxon>Hexapoda</taxon>
        <taxon>Insecta</taxon>
        <taxon>Pterygota</taxon>
        <taxon>Neoptera</taxon>
        <taxon>Endopterygota</taxon>
        <taxon>Lepidoptera</taxon>
        <taxon>Glossata</taxon>
        <taxon>Ditrysia</taxon>
        <taxon>Noctuoidea</taxon>
        <taxon>Noctuidae</taxon>
        <taxon>Noctuinae</taxon>
        <taxon>Hadenini</taxon>
        <taxon>Mythimna</taxon>
    </lineage>
</organism>
<dbReference type="EMBL" id="CM056802">
    <property type="protein sequence ID" value="KAJ8707927.1"/>
    <property type="molecule type" value="Genomic_DNA"/>
</dbReference>
<dbReference type="Proteomes" id="UP001231649">
    <property type="component" value="Chromosome 26"/>
</dbReference>
<accession>A0ACC2Q4D4</accession>
<protein>
    <submittedName>
        <fullName evidence="1">Uncharacterized protein</fullName>
    </submittedName>
</protein>
<proteinExistence type="predicted"/>
<sequence length="752" mass="87683">MFFFLLLILPGVRTQDPAVTNYSPRPQQLPFNTVQFLQHKQARKGPILFPNDAPPPPPTPLIVTSRPLSESIARSELNPNNTLAAQSQYHQVTYRPSYLARGKNYEPYSYTLATVAPVYDYEAKIDYSDNERTVQERKDNFYKDYEKELMNYIHPNKQNFKGSGLASVEPIRRRYQPKSPIKRSAEHIKEDKFNIEVTPLYNRRSFSKNDSNYFEDEFDEEDNNFEFDFTKLHKIEPNSSEYLDYYSDSKKIQRRQFSALMNRNDFKLRPLENLQKDSNGDAWHRLSDHEKEPVNSAEEIEEIIGLPPRRNVMRNVKYRKKEERKDGGKNRLYSSKTGRKSQLRVVKPLYSNNVQRQQNPIPNSPAYKYKDSPDQFYHNKNNEDERDYNQDNSPADNYAFSYTVKDQKTGDDFSHSQKSTGSATNGEYRVRLPDGRMQIVSYTADENGYKADVRYDEQHNQDNSIDTENHKNGEFRNNIAPTYKYNDRLDHQDSFENEEYLQRPLKAIQTYKTPNNYEQAQFENINDYGNKQDNLQYYSVHPTKSAYTVTTAPIINDHTFDDLSDNNKDYLDQNIRRHENNDKLDTVKNDYKFSDEIIDYSSELDQTYQPHKSKFSAFADNQDTQAQSQVRPSYEELKDLFVTNVNGRRDAPIPVVSTVRPVYAVTTDNIVAITPRKPVNNLYTNIKNIASASPTPFLFSKPSPVTPKSYLLSTIANLKHQISLNSKPVLSDHYINKINKYLTYSNPSKISK</sequence>
<evidence type="ECO:0000313" key="2">
    <source>
        <dbReference type="Proteomes" id="UP001231649"/>
    </source>
</evidence>
<reference evidence="1" key="1">
    <citation type="submission" date="2023-03" db="EMBL/GenBank/DDBJ databases">
        <title>Chromosome-level genomes of two armyworms, Mythimna separata and Mythimna loreyi, provide insights into the biosynthesis and reception of sex pheromones.</title>
        <authorList>
            <person name="Zhao H."/>
        </authorList>
    </citation>
    <scope>NUCLEOTIDE SEQUENCE</scope>
    <source>
        <strain evidence="1">BeijingLab</strain>
    </source>
</reference>
<gene>
    <name evidence="1" type="ORF">PYW08_010293</name>
</gene>
<keyword evidence="2" id="KW-1185">Reference proteome</keyword>
<evidence type="ECO:0000313" key="1">
    <source>
        <dbReference type="EMBL" id="KAJ8707927.1"/>
    </source>
</evidence>
<comment type="caution">
    <text evidence="1">The sequence shown here is derived from an EMBL/GenBank/DDBJ whole genome shotgun (WGS) entry which is preliminary data.</text>
</comment>